<dbReference type="RefSeq" id="WP_023954954.1">
    <property type="nucleotide sequence ID" value="NZ_JAVIZA010000001.1"/>
</dbReference>
<reference evidence="1 2" key="1">
    <citation type="submission" date="2023-08" db="EMBL/GenBank/DDBJ databases">
        <title>Functional and genomic diversity of the sorghum phyllosphere microbiome.</title>
        <authorList>
            <person name="Shade A."/>
        </authorList>
    </citation>
    <scope>NUCLEOTIDE SEQUENCE [LARGE SCALE GENOMIC DNA]</scope>
    <source>
        <strain evidence="1 2">SORGH_AS_0919</strain>
    </source>
</reference>
<name>A0ABU1HZ26_9MICO</name>
<comment type="caution">
    <text evidence="1">The sequence shown here is derived from an EMBL/GenBank/DDBJ whole genome shotgun (WGS) entry which is preliminary data.</text>
</comment>
<sequence>MSDNPFAVVSLRGDVPQLDDAPEDAIGPFRQVAVDAALGADGLIEAIADAEITTPWILVAGPDDQGLAEDLMDRILDGALGVFGLAGAVLDAAEIPEGIRAHEVPAALATDDLAAAVRRLAADIAAWGPRVPESWARIIASSRTDVAMRATLSRRALVDDPAYHPRALTPEQLALLRDVARRIVPQGDGPAIDLAARLDRMVEAGESDGWRPTGMSTDVEAYRAGLDALAAIWMRGPAAQDAVIRRVIDGDAPSGSVLTPDQLSLWFEDARNDLARVWLSHPASLARVGYTGFATGGTGPEPAGYLVLAAGEREEWEPEELGRLGAAEGRTE</sequence>
<dbReference type="EMBL" id="JAVIZA010000001">
    <property type="protein sequence ID" value="MDR6166895.1"/>
    <property type="molecule type" value="Genomic_DNA"/>
</dbReference>
<dbReference type="Proteomes" id="UP001260188">
    <property type="component" value="Unassembled WGS sequence"/>
</dbReference>
<evidence type="ECO:0000313" key="1">
    <source>
        <dbReference type="EMBL" id="MDR6166895.1"/>
    </source>
</evidence>
<evidence type="ECO:0000313" key="2">
    <source>
        <dbReference type="Proteomes" id="UP001260188"/>
    </source>
</evidence>
<proteinExistence type="predicted"/>
<gene>
    <name evidence="1" type="ORF">QE367_001099</name>
</gene>
<accession>A0ABU1HZ26</accession>
<organism evidence="1 2">
    <name type="scientific">Microbacterium paludicola</name>
    <dbReference type="NCBI Taxonomy" id="300019"/>
    <lineage>
        <taxon>Bacteria</taxon>
        <taxon>Bacillati</taxon>
        <taxon>Actinomycetota</taxon>
        <taxon>Actinomycetes</taxon>
        <taxon>Micrococcales</taxon>
        <taxon>Microbacteriaceae</taxon>
        <taxon>Microbacterium</taxon>
    </lineage>
</organism>
<keyword evidence="2" id="KW-1185">Reference proteome</keyword>
<protein>
    <submittedName>
        <fullName evidence="1">Uncharacterized protein</fullName>
    </submittedName>
</protein>